<evidence type="ECO:0000313" key="2">
    <source>
        <dbReference type="Proteomes" id="UP001177527"/>
    </source>
</evidence>
<organism evidence="1 2">
    <name type="scientific">Kluyvera intermedia</name>
    <name type="common">Enterobacter intermedius</name>
    <dbReference type="NCBI Taxonomy" id="61648"/>
    <lineage>
        <taxon>Bacteria</taxon>
        <taxon>Pseudomonadati</taxon>
        <taxon>Pseudomonadota</taxon>
        <taxon>Gammaproteobacteria</taxon>
        <taxon>Enterobacterales</taxon>
        <taxon>Enterobacteriaceae</taxon>
        <taxon>Kluyvera</taxon>
    </lineage>
</organism>
<dbReference type="AlphaFoldDB" id="A0AA95G2N5"/>
<sequence length="44" mass="5137">MPVIAQGKAEKRRYFPYQRNIDPVISLLAKKERNGLFLTDTEKT</sequence>
<name>A0AA95G2N5_KLUIN</name>
<dbReference type="EMBL" id="CP123488">
    <property type="protein sequence ID" value="WGL56761.1"/>
    <property type="molecule type" value="Genomic_DNA"/>
</dbReference>
<dbReference type="RefSeq" id="WP_280557325.1">
    <property type="nucleotide sequence ID" value="NZ_CP123488.1"/>
</dbReference>
<reference evidence="1" key="1">
    <citation type="submission" date="2023-04" db="EMBL/GenBank/DDBJ databases">
        <title>APH(3)-Id, a novel chromosomal aminoglycoside phosphotransferase, identified from an environmental isolate of Kluyvera intermedia DW18.</title>
        <authorList>
            <person name="Sha Y."/>
        </authorList>
    </citation>
    <scope>NUCLEOTIDE SEQUENCE</scope>
    <source>
        <strain evidence="1">DW18</strain>
    </source>
</reference>
<gene>
    <name evidence="1" type="ORF">QBD33_02810</name>
</gene>
<protein>
    <submittedName>
        <fullName evidence="1">Uncharacterized protein</fullName>
    </submittedName>
</protein>
<accession>A0AA95G2N5</accession>
<evidence type="ECO:0000313" key="1">
    <source>
        <dbReference type="EMBL" id="WGL56761.1"/>
    </source>
</evidence>
<dbReference type="Proteomes" id="UP001177527">
    <property type="component" value="Chromosome"/>
</dbReference>
<proteinExistence type="predicted"/>